<dbReference type="RefSeq" id="WP_019442857.1">
    <property type="nucleotide sequence ID" value="NZ_ALOE01000037.1"/>
</dbReference>
<dbReference type="Proteomes" id="UP000327424">
    <property type="component" value="Chromosome"/>
</dbReference>
<reference evidence="2 3" key="1">
    <citation type="submission" date="2019-09" db="EMBL/GenBank/DDBJ databases">
        <title>Hybrid Assembly of the complete Genome of the Deep-Sea Bacterium Moritella marina from long Nanopore and Illumina reads.</title>
        <authorList>
            <person name="Magin S."/>
            <person name="Georgoulis A."/>
            <person name="Papadimitriou K."/>
            <person name="Iliakis G."/>
            <person name="Vorgias C.E."/>
        </authorList>
    </citation>
    <scope>NUCLEOTIDE SEQUENCE [LARGE SCALE GENOMIC DNA]</scope>
    <source>
        <strain evidence="2 3">MP-1</strain>
    </source>
</reference>
<evidence type="ECO:0000313" key="3">
    <source>
        <dbReference type="Proteomes" id="UP000327424"/>
    </source>
</evidence>
<name>A0A5J6WHX2_MORMI</name>
<dbReference type="AlphaFoldDB" id="A0A5J6WHX2"/>
<dbReference type="EMBL" id="CP044399">
    <property type="protein sequence ID" value="QFI37174.1"/>
    <property type="molecule type" value="Genomic_DNA"/>
</dbReference>
<sequence length="162" mass="17740">MNKLLPLILSLSAIAVTPAIAKDKTSGDVDFYLGAKTGYIYTAFDELDPKVPATFLVGIQKSGFGLEFEGTFVDMDAGNEDAEYESYAIYAAYRTPGQYYAKLRAGYLEETLKTDTRKWEEDGFSGGIAFGIELGDAFTIEAGYTVIQADLKYFTIGGNVHF</sequence>
<keyword evidence="3" id="KW-1185">Reference proteome</keyword>
<keyword evidence="1" id="KW-0732">Signal</keyword>
<protein>
    <recommendedName>
        <fullName evidence="4">Porin family protein</fullName>
    </recommendedName>
</protein>
<evidence type="ECO:0000256" key="1">
    <source>
        <dbReference type="SAM" id="SignalP"/>
    </source>
</evidence>
<feature type="chain" id="PRO_5023851929" description="Porin family protein" evidence="1">
    <location>
        <begin position="22"/>
        <end position="162"/>
    </location>
</feature>
<organism evidence="2 3">
    <name type="scientific">Moritella marina ATCC 15381</name>
    <dbReference type="NCBI Taxonomy" id="1202962"/>
    <lineage>
        <taxon>Bacteria</taxon>
        <taxon>Pseudomonadati</taxon>
        <taxon>Pseudomonadota</taxon>
        <taxon>Gammaproteobacteria</taxon>
        <taxon>Alteromonadales</taxon>
        <taxon>Moritellaceae</taxon>
        <taxon>Moritella</taxon>
    </lineage>
</organism>
<evidence type="ECO:0008006" key="4">
    <source>
        <dbReference type="Google" id="ProtNLM"/>
    </source>
</evidence>
<accession>A0A5J6WHX2</accession>
<proteinExistence type="predicted"/>
<evidence type="ECO:0000313" key="2">
    <source>
        <dbReference type="EMBL" id="QFI37174.1"/>
    </source>
</evidence>
<feature type="signal peptide" evidence="1">
    <location>
        <begin position="1"/>
        <end position="21"/>
    </location>
</feature>
<dbReference type="KEGG" id="mmaa:FR932_04690"/>
<dbReference type="OrthoDB" id="5735888at2"/>
<gene>
    <name evidence="2" type="ORF">FR932_04690</name>
</gene>